<dbReference type="AlphaFoldDB" id="A0A1X2G8Y7"/>
<feature type="compositionally biased region" description="Polar residues" evidence="2">
    <location>
        <begin position="49"/>
        <end position="68"/>
    </location>
</feature>
<evidence type="ECO:0000313" key="5">
    <source>
        <dbReference type="Proteomes" id="UP000242146"/>
    </source>
</evidence>
<feature type="region of interest" description="Disordered" evidence="2">
    <location>
        <begin position="33"/>
        <end position="74"/>
    </location>
</feature>
<dbReference type="EMBL" id="MCGT01000031">
    <property type="protein sequence ID" value="ORX48014.1"/>
    <property type="molecule type" value="Genomic_DNA"/>
</dbReference>
<keyword evidence="5" id="KW-1185">Reference proteome</keyword>
<protein>
    <recommendedName>
        <fullName evidence="3">SWIM-type domain-containing protein</fullName>
    </recommendedName>
</protein>
<dbReference type="PROSITE" id="PS50966">
    <property type="entry name" value="ZF_SWIM"/>
    <property type="match status" value="1"/>
</dbReference>
<dbReference type="Proteomes" id="UP000242146">
    <property type="component" value="Unassembled WGS sequence"/>
</dbReference>
<feature type="domain" description="SWIM-type" evidence="3">
    <location>
        <begin position="1"/>
        <end position="27"/>
    </location>
</feature>
<dbReference type="InterPro" id="IPR007527">
    <property type="entry name" value="Znf_SWIM"/>
</dbReference>
<dbReference type="GO" id="GO:0008270">
    <property type="term" value="F:zinc ion binding"/>
    <property type="evidence" value="ECO:0007669"/>
    <property type="project" value="UniProtKB-KW"/>
</dbReference>
<keyword evidence="1" id="KW-0862">Zinc</keyword>
<evidence type="ECO:0000256" key="1">
    <source>
        <dbReference type="PROSITE-ProRule" id="PRU00325"/>
    </source>
</evidence>
<comment type="caution">
    <text evidence="4">The sequence shown here is derived from an EMBL/GenBank/DDBJ whole genome shotgun (WGS) entry which is preliminary data.</text>
</comment>
<evidence type="ECO:0000313" key="4">
    <source>
        <dbReference type="EMBL" id="ORX48014.1"/>
    </source>
</evidence>
<proteinExistence type="predicted"/>
<evidence type="ECO:0000259" key="3">
    <source>
        <dbReference type="PROSITE" id="PS50966"/>
    </source>
</evidence>
<name>A0A1X2G8Y7_9FUNG</name>
<accession>A0A1X2G8Y7</accession>
<organism evidence="4 5">
    <name type="scientific">Hesseltinella vesiculosa</name>
    <dbReference type="NCBI Taxonomy" id="101127"/>
    <lineage>
        <taxon>Eukaryota</taxon>
        <taxon>Fungi</taxon>
        <taxon>Fungi incertae sedis</taxon>
        <taxon>Mucoromycota</taxon>
        <taxon>Mucoromycotina</taxon>
        <taxon>Mucoromycetes</taxon>
        <taxon>Mucorales</taxon>
        <taxon>Cunninghamellaceae</taxon>
        <taxon>Hesseltinella</taxon>
    </lineage>
</organism>
<keyword evidence="1" id="KW-0863">Zinc-finger</keyword>
<keyword evidence="1" id="KW-0479">Metal-binding</keyword>
<gene>
    <name evidence="4" type="ORF">DM01DRAFT_1134615</name>
</gene>
<reference evidence="4 5" key="1">
    <citation type="submission" date="2016-07" db="EMBL/GenBank/DDBJ databases">
        <title>Pervasive Adenine N6-methylation of Active Genes in Fungi.</title>
        <authorList>
            <consortium name="DOE Joint Genome Institute"/>
            <person name="Mondo S.J."/>
            <person name="Dannebaum R.O."/>
            <person name="Kuo R.C."/>
            <person name="Labutti K."/>
            <person name="Haridas S."/>
            <person name="Kuo A."/>
            <person name="Salamov A."/>
            <person name="Ahrendt S.R."/>
            <person name="Lipzen A."/>
            <person name="Sullivan W."/>
            <person name="Andreopoulos W.B."/>
            <person name="Clum A."/>
            <person name="Lindquist E."/>
            <person name="Daum C."/>
            <person name="Ramamoorthy G.K."/>
            <person name="Gryganskyi A."/>
            <person name="Culley D."/>
            <person name="Magnuson J.K."/>
            <person name="James T.Y."/>
            <person name="O'Malley M.A."/>
            <person name="Stajich J.E."/>
            <person name="Spatafora J.W."/>
            <person name="Visel A."/>
            <person name="Grigoriev I.V."/>
        </authorList>
    </citation>
    <scope>NUCLEOTIDE SEQUENCE [LARGE SCALE GENOMIC DNA]</scope>
    <source>
        <strain evidence="4 5">NRRL 3301</strain>
    </source>
</reference>
<evidence type="ECO:0000256" key="2">
    <source>
        <dbReference type="SAM" id="MobiDB-lite"/>
    </source>
</evidence>
<sequence length="74" mass="7891">MESCTCPDHENRGALCKHMFAVNQLLGVPLPPFTPSYPSTTAADHPATSHPSIIAENNAQTEVGSSALQPVFEK</sequence>